<dbReference type="EMBL" id="JAEPRC010000083">
    <property type="protein sequence ID" value="KAG2210205.1"/>
    <property type="molecule type" value="Genomic_DNA"/>
</dbReference>
<accession>A0A8H7RGR0</accession>
<proteinExistence type="predicted"/>
<gene>
    <name evidence="1" type="ORF">INT46_010014</name>
</gene>
<organism evidence="1 2">
    <name type="scientific">Mucor plumbeus</name>
    <dbReference type="NCBI Taxonomy" id="97098"/>
    <lineage>
        <taxon>Eukaryota</taxon>
        <taxon>Fungi</taxon>
        <taxon>Fungi incertae sedis</taxon>
        <taxon>Mucoromycota</taxon>
        <taxon>Mucoromycotina</taxon>
        <taxon>Mucoromycetes</taxon>
        <taxon>Mucorales</taxon>
        <taxon>Mucorineae</taxon>
        <taxon>Mucoraceae</taxon>
        <taxon>Mucor</taxon>
    </lineage>
</organism>
<dbReference type="Proteomes" id="UP000650833">
    <property type="component" value="Unassembled WGS sequence"/>
</dbReference>
<reference evidence="1" key="1">
    <citation type="submission" date="2020-12" db="EMBL/GenBank/DDBJ databases">
        <title>Metabolic potential, ecology and presence of endohyphal bacteria is reflected in genomic diversity of Mucoromycotina.</title>
        <authorList>
            <person name="Muszewska A."/>
            <person name="Okrasinska A."/>
            <person name="Steczkiewicz K."/>
            <person name="Drgas O."/>
            <person name="Orlowska M."/>
            <person name="Perlinska-Lenart U."/>
            <person name="Aleksandrzak-Piekarczyk T."/>
            <person name="Szatraj K."/>
            <person name="Zielenkiewicz U."/>
            <person name="Pilsyk S."/>
            <person name="Malc E."/>
            <person name="Mieczkowski P."/>
            <person name="Kruszewska J.S."/>
            <person name="Biernat P."/>
            <person name="Pawlowska J."/>
        </authorList>
    </citation>
    <scope>NUCLEOTIDE SEQUENCE</scope>
    <source>
        <strain evidence="1">CBS 226.32</strain>
    </source>
</reference>
<keyword evidence="2" id="KW-1185">Reference proteome</keyword>
<dbReference type="OrthoDB" id="2285535at2759"/>
<protein>
    <submittedName>
        <fullName evidence="1">Uncharacterized protein</fullName>
    </submittedName>
</protein>
<evidence type="ECO:0000313" key="1">
    <source>
        <dbReference type="EMBL" id="KAG2210205.1"/>
    </source>
</evidence>
<dbReference type="AlphaFoldDB" id="A0A8H7RGR0"/>
<name>A0A8H7RGR0_9FUNG</name>
<sequence>MISTNKKRQTSAIKNVKREATLQKVVADSNACCTDCKGTGHKSSCSPDCPRHISSKMEVMREKMGTGFQSLTRKLPFDTYAKERYRSVLKNRIQSASEDWVNNIYVTNFNVISLDMLDDWNNFRKQHPAILYKVDLASSNSQCLPEACFQVGEPKWPAGVALPDNLKLRLRNGYDPLSDHTTEFISLKSLSASLDNYIRCFSYMLLAYEEEHRIHSLFDVNSFHYPDTFSCFIKESLPRVYEYQLHMFHCIFDFTKLRFKVTSQLRADGENVVLFNSLVRSDGFAVDLIFNRKKQEPIIGSHDLVLQYFIYEEAGSVYRPAFIDPG</sequence>
<comment type="caution">
    <text evidence="1">The sequence shown here is derived from an EMBL/GenBank/DDBJ whole genome shotgun (WGS) entry which is preliminary data.</text>
</comment>
<evidence type="ECO:0000313" key="2">
    <source>
        <dbReference type="Proteomes" id="UP000650833"/>
    </source>
</evidence>